<dbReference type="EMBL" id="LXQA011035678">
    <property type="protein sequence ID" value="MCI82127.1"/>
    <property type="molecule type" value="Genomic_DNA"/>
</dbReference>
<name>A0A392V1X9_9FABA</name>
<protein>
    <submittedName>
        <fullName evidence="2">Uncharacterized protein</fullName>
    </submittedName>
</protein>
<sequence>MGGVVEEEGEEDEEVEEDPTFETGQIVHKSSSTLFSSGLLTTEDPLVDLMSIMQCLHMPLK</sequence>
<accession>A0A392V1X9</accession>
<organism evidence="2 3">
    <name type="scientific">Trifolium medium</name>
    <dbReference type="NCBI Taxonomy" id="97028"/>
    <lineage>
        <taxon>Eukaryota</taxon>
        <taxon>Viridiplantae</taxon>
        <taxon>Streptophyta</taxon>
        <taxon>Embryophyta</taxon>
        <taxon>Tracheophyta</taxon>
        <taxon>Spermatophyta</taxon>
        <taxon>Magnoliopsida</taxon>
        <taxon>eudicotyledons</taxon>
        <taxon>Gunneridae</taxon>
        <taxon>Pentapetalae</taxon>
        <taxon>rosids</taxon>
        <taxon>fabids</taxon>
        <taxon>Fabales</taxon>
        <taxon>Fabaceae</taxon>
        <taxon>Papilionoideae</taxon>
        <taxon>50 kb inversion clade</taxon>
        <taxon>NPAAA clade</taxon>
        <taxon>Hologalegina</taxon>
        <taxon>IRL clade</taxon>
        <taxon>Trifolieae</taxon>
        <taxon>Trifolium</taxon>
    </lineage>
</organism>
<feature type="compositionally biased region" description="Acidic residues" evidence="1">
    <location>
        <begin position="1"/>
        <end position="20"/>
    </location>
</feature>
<dbReference type="Proteomes" id="UP000265520">
    <property type="component" value="Unassembled WGS sequence"/>
</dbReference>
<evidence type="ECO:0000256" key="1">
    <source>
        <dbReference type="SAM" id="MobiDB-lite"/>
    </source>
</evidence>
<dbReference type="AlphaFoldDB" id="A0A392V1X9"/>
<evidence type="ECO:0000313" key="3">
    <source>
        <dbReference type="Proteomes" id="UP000265520"/>
    </source>
</evidence>
<evidence type="ECO:0000313" key="2">
    <source>
        <dbReference type="EMBL" id="MCI82127.1"/>
    </source>
</evidence>
<feature type="non-terminal residue" evidence="2">
    <location>
        <position position="61"/>
    </location>
</feature>
<proteinExistence type="predicted"/>
<comment type="caution">
    <text evidence="2">The sequence shown here is derived from an EMBL/GenBank/DDBJ whole genome shotgun (WGS) entry which is preliminary data.</text>
</comment>
<keyword evidence="3" id="KW-1185">Reference proteome</keyword>
<reference evidence="2 3" key="1">
    <citation type="journal article" date="2018" name="Front. Plant Sci.">
        <title>Red Clover (Trifolium pratense) and Zigzag Clover (T. medium) - A Picture of Genomic Similarities and Differences.</title>
        <authorList>
            <person name="Dluhosova J."/>
            <person name="Istvanek J."/>
            <person name="Nedelnik J."/>
            <person name="Repkova J."/>
        </authorList>
    </citation>
    <scope>NUCLEOTIDE SEQUENCE [LARGE SCALE GENOMIC DNA]</scope>
    <source>
        <strain evidence="3">cv. 10/8</strain>
        <tissue evidence="2">Leaf</tissue>
    </source>
</reference>
<feature type="region of interest" description="Disordered" evidence="1">
    <location>
        <begin position="1"/>
        <end position="27"/>
    </location>
</feature>